<dbReference type="InterPro" id="IPR012442">
    <property type="entry name" value="DUF1645_plant"/>
</dbReference>
<protein>
    <submittedName>
        <fullName evidence="2">Uncharacterized protein</fullName>
    </submittedName>
</protein>
<proteinExistence type="predicted"/>
<reference evidence="3" key="1">
    <citation type="journal article" date="2014" name="Science">
        <title>The coffee genome provides insight into the convergent evolution of caffeine biosynthesis.</title>
        <authorList>
            <person name="Denoeud F."/>
            <person name="Carretero-Paulet L."/>
            <person name="Dereeper A."/>
            <person name="Droc G."/>
            <person name="Guyot R."/>
            <person name="Pietrella M."/>
            <person name="Zheng C."/>
            <person name="Alberti A."/>
            <person name="Anthony F."/>
            <person name="Aprea G."/>
            <person name="Aury J.M."/>
            <person name="Bento P."/>
            <person name="Bernard M."/>
            <person name="Bocs S."/>
            <person name="Campa C."/>
            <person name="Cenci A."/>
            <person name="Combes M.C."/>
            <person name="Crouzillat D."/>
            <person name="Da Silva C."/>
            <person name="Daddiego L."/>
            <person name="De Bellis F."/>
            <person name="Dussert S."/>
            <person name="Garsmeur O."/>
            <person name="Gayraud T."/>
            <person name="Guignon V."/>
            <person name="Jahn K."/>
            <person name="Jamilloux V."/>
            <person name="Joet T."/>
            <person name="Labadie K."/>
            <person name="Lan T."/>
            <person name="Leclercq J."/>
            <person name="Lepelley M."/>
            <person name="Leroy T."/>
            <person name="Li L.T."/>
            <person name="Librado P."/>
            <person name="Lopez L."/>
            <person name="Munoz A."/>
            <person name="Noel B."/>
            <person name="Pallavicini A."/>
            <person name="Perrotta G."/>
            <person name="Poncet V."/>
            <person name="Pot D."/>
            <person name="Priyono X."/>
            <person name="Rigoreau M."/>
            <person name="Rouard M."/>
            <person name="Rozas J."/>
            <person name="Tranchant-Dubreuil C."/>
            <person name="VanBuren R."/>
            <person name="Zhang Q."/>
            <person name="Andrade A.C."/>
            <person name="Argout X."/>
            <person name="Bertrand B."/>
            <person name="de Kochko A."/>
            <person name="Graziosi G."/>
            <person name="Henry R.J."/>
            <person name="Jayarama X."/>
            <person name="Ming R."/>
            <person name="Nagai C."/>
            <person name="Rounsley S."/>
            <person name="Sankoff D."/>
            <person name="Giuliano G."/>
            <person name="Albert V.A."/>
            <person name="Wincker P."/>
            <person name="Lashermes P."/>
        </authorList>
    </citation>
    <scope>NUCLEOTIDE SEQUENCE [LARGE SCALE GENOMIC DNA]</scope>
    <source>
        <strain evidence="3">cv. DH200-94</strain>
    </source>
</reference>
<dbReference type="PANTHER" id="PTHR33095:SF101">
    <property type="entry name" value="DUF1645 DOMAIN-CONTAINING PROTEIN"/>
    <property type="match status" value="1"/>
</dbReference>
<feature type="compositionally biased region" description="Acidic residues" evidence="1">
    <location>
        <begin position="49"/>
        <end position="61"/>
    </location>
</feature>
<evidence type="ECO:0000313" key="2">
    <source>
        <dbReference type="EMBL" id="CDP02109.1"/>
    </source>
</evidence>
<dbReference type="OMA" id="WSTKRWR"/>
<feature type="region of interest" description="Disordered" evidence="1">
    <location>
        <begin position="38"/>
        <end position="61"/>
    </location>
</feature>
<sequence>MGEIQEDLSACPTFSSYSSDRLADIAARVTDEFKRQSDLTQENLSVLREDDDDDGGEDDFEFSLVRDSDDEPEVFYDGQTPPIFPIFDRHLLGNDGDADAKQSPSDAVETEIRIPLRSLFIQDREECEPPSSSSSEVDEMDRIPPGSYCVWRPKIVESSPSWGKKKSHSTGSESKRWKLLDLLRRSNSDGKDGFVFLTPRHNRETTKIDKAQHPKAKQTSAAAAQAAKKSKAKGGVASPSAHEAFYVRNRAIKQGDKKKSYLPYRRDLVGFFANVNAVGRTFPTF</sequence>
<dbReference type="Pfam" id="PF07816">
    <property type="entry name" value="DUF1645"/>
    <property type="match status" value="1"/>
</dbReference>
<name>A0A068U1R5_COFCA</name>
<accession>A0A068U1R5</accession>
<keyword evidence="3" id="KW-1185">Reference proteome</keyword>
<evidence type="ECO:0000313" key="3">
    <source>
        <dbReference type="Proteomes" id="UP000295252"/>
    </source>
</evidence>
<feature type="region of interest" description="Disordered" evidence="1">
    <location>
        <begin position="202"/>
        <end position="235"/>
    </location>
</feature>
<dbReference type="OrthoDB" id="1111059at2759"/>
<dbReference type="EMBL" id="HG739092">
    <property type="protein sequence ID" value="CDP02109.1"/>
    <property type="molecule type" value="Genomic_DNA"/>
</dbReference>
<dbReference type="Proteomes" id="UP000295252">
    <property type="component" value="Chromosome IX"/>
</dbReference>
<organism evidence="2 3">
    <name type="scientific">Coffea canephora</name>
    <name type="common">Robusta coffee</name>
    <dbReference type="NCBI Taxonomy" id="49390"/>
    <lineage>
        <taxon>Eukaryota</taxon>
        <taxon>Viridiplantae</taxon>
        <taxon>Streptophyta</taxon>
        <taxon>Embryophyta</taxon>
        <taxon>Tracheophyta</taxon>
        <taxon>Spermatophyta</taxon>
        <taxon>Magnoliopsida</taxon>
        <taxon>eudicotyledons</taxon>
        <taxon>Gunneridae</taxon>
        <taxon>Pentapetalae</taxon>
        <taxon>asterids</taxon>
        <taxon>lamiids</taxon>
        <taxon>Gentianales</taxon>
        <taxon>Rubiaceae</taxon>
        <taxon>Ixoroideae</taxon>
        <taxon>Gardenieae complex</taxon>
        <taxon>Bertiereae - Coffeeae clade</taxon>
        <taxon>Coffeeae</taxon>
        <taxon>Coffea</taxon>
    </lineage>
</organism>
<dbReference type="STRING" id="49390.A0A068U1R5"/>
<dbReference type="Gramene" id="CDP02109">
    <property type="protein sequence ID" value="CDP02109"/>
    <property type="gene ID" value="GSCOC_T00039396001"/>
</dbReference>
<gene>
    <name evidence="2" type="ORF">GSCOC_T00039396001</name>
</gene>
<dbReference type="PhylomeDB" id="A0A068U1R5"/>
<feature type="compositionally biased region" description="Basic and acidic residues" evidence="1">
    <location>
        <begin position="202"/>
        <end position="212"/>
    </location>
</feature>
<dbReference type="FunCoup" id="A0A068U1R5">
    <property type="interactions" value="140"/>
</dbReference>
<dbReference type="AlphaFoldDB" id="A0A068U1R5"/>
<dbReference type="InParanoid" id="A0A068U1R5"/>
<feature type="compositionally biased region" description="Low complexity" evidence="1">
    <location>
        <begin position="217"/>
        <end position="235"/>
    </location>
</feature>
<dbReference type="PANTHER" id="PTHR33095">
    <property type="entry name" value="OS07G0619500 PROTEIN"/>
    <property type="match status" value="1"/>
</dbReference>
<evidence type="ECO:0000256" key="1">
    <source>
        <dbReference type="SAM" id="MobiDB-lite"/>
    </source>
</evidence>